<reference evidence="2" key="1">
    <citation type="submission" date="2016-03" db="EMBL/GenBank/DDBJ databases">
        <title>Characterization of Acinetobacter baumannii phage vB_AbaM_ME3.</title>
        <authorList>
            <person name="Buttimer C.T.H."/>
            <person name="Elbreki M."/>
            <person name="Coffey A."/>
        </authorList>
    </citation>
    <scope>NUCLEOTIDE SEQUENCE [LARGE SCALE GENOMIC DNA]</scope>
</reference>
<evidence type="ECO:0000313" key="1">
    <source>
        <dbReference type="EMBL" id="AND75189.1"/>
    </source>
</evidence>
<protein>
    <submittedName>
        <fullName evidence="1">Uncharacterized protein</fullName>
    </submittedName>
</protein>
<dbReference type="Proteomes" id="UP000225947">
    <property type="component" value="Segment"/>
</dbReference>
<name>A0A172Q059_9CAUD</name>
<keyword evidence="2" id="KW-1185">Reference proteome</keyword>
<gene>
    <name evidence="1" type="ORF">ME3_28</name>
</gene>
<dbReference type="EMBL" id="KU935715">
    <property type="protein sequence ID" value="AND75189.1"/>
    <property type="molecule type" value="Genomic_DNA"/>
</dbReference>
<proteinExistence type="predicted"/>
<sequence>MSNDSIFKEVIQFRDELLSSDFNHIEGDSIEEIYSFGNNIYQLFDGLLDLFKELNLLSDSGDPSPEKFRFIHAYPDEVKDAVIPNIVTYNIVRRTPRVTSNSSINTRPVTKHGPSVVGETYNQITGNVEEQYKLEFDNVVAITIFSEKARVLNNLARLIESIFLKYSSYIKKFVDMYIYLGMSDIRYLDKYEDQAPLYCRELQFKVMTTEVYKQELEHIKSINLQLN</sequence>
<evidence type="ECO:0000313" key="2">
    <source>
        <dbReference type="Proteomes" id="UP000225947"/>
    </source>
</evidence>
<accession>A0A172Q059</accession>
<organism evidence="1 2">
    <name type="scientific">Acinetobacter phage vB_AbaM_ME3</name>
    <dbReference type="NCBI Taxonomy" id="1837876"/>
    <lineage>
        <taxon>Viruses</taxon>
        <taxon>Duplodnaviria</taxon>
        <taxon>Heunggongvirae</taxon>
        <taxon>Uroviricota</taxon>
        <taxon>Caudoviricetes</taxon>
        <taxon>Metrivirus</taxon>
        <taxon>Metrivirus ME3</taxon>
    </lineage>
</organism>